<dbReference type="OrthoDB" id="120976at2759"/>
<feature type="non-terminal residue" evidence="3">
    <location>
        <position position="516"/>
    </location>
</feature>
<feature type="compositionally biased region" description="Low complexity" evidence="2">
    <location>
        <begin position="239"/>
        <end position="261"/>
    </location>
</feature>
<dbReference type="AlphaFoldDB" id="A0A9W8H494"/>
<dbReference type="InterPro" id="IPR052201">
    <property type="entry name" value="LRR-containing_regulator"/>
</dbReference>
<proteinExistence type="predicted"/>
<feature type="compositionally biased region" description="Polar residues" evidence="2">
    <location>
        <begin position="1"/>
        <end position="10"/>
    </location>
</feature>
<feature type="compositionally biased region" description="Low complexity" evidence="2">
    <location>
        <begin position="321"/>
        <end position="340"/>
    </location>
</feature>
<name>A0A9W8H494_9FUNG</name>
<dbReference type="Proteomes" id="UP001140217">
    <property type="component" value="Unassembled WGS sequence"/>
</dbReference>
<dbReference type="PANTHER" id="PTHR24111:SF0">
    <property type="entry name" value="LEUCINE-RICH REPEAT-CONTAINING PROTEIN"/>
    <property type="match status" value="1"/>
</dbReference>
<protein>
    <recommendedName>
        <fullName evidence="5">RNI-like protein</fullName>
    </recommendedName>
</protein>
<keyword evidence="1" id="KW-0677">Repeat</keyword>
<accession>A0A9W8H494</accession>
<feature type="compositionally biased region" description="Acidic residues" evidence="2">
    <location>
        <begin position="60"/>
        <end position="73"/>
    </location>
</feature>
<evidence type="ECO:0000313" key="3">
    <source>
        <dbReference type="EMBL" id="KAJ2777555.1"/>
    </source>
</evidence>
<dbReference type="EMBL" id="JANBUL010000283">
    <property type="protein sequence ID" value="KAJ2777555.1"/>
    <property type="molecule type" value="Genomic_DNA"/>
</dbReference>
<dbReference type="InterPro" id="IPR032675">
    <property type="entry name" value="LRR_dom_sf"/>
</dbReference>
<dbReference type="SUPFAM" id="SSF52047">
    <property type="entry name" value="RNI-like"/>
    <property type="match status" value="1"/>
</dbReference>
<feature type="compositionally biased region" description="Low complexity" evidence="2">
    <location>
        <begin position="74"/>
        <end position="91"/>
    </location>
</feature>
<feature type="region of interest" description="Disordered" evidence="2">
    <location>
        <begin position="135"/>
        <end position="184"/>
    </location>
</feature>
<dbReference type="PANTHER" id="PTHR24111">
    <property type="entry name" value="LEUCINE-RICH REPEAT-CONTAINING PROTEIN 34"/>
    <property type="match status" value="1"/>
</dbReference>
<feature type="compositionally biased region" description="Acidic residues" evidence="2">
    <location>
        <begin position="290"/>
        <end position="305"/>
    </location>
</feature>
<feature type="region of interest" description="Disordered" evidence="2">
    <location>
        <begin position="1"/>
        <end position="113"/>
    </location>
</feature>
<dbReference type="Gene3D" id="3.80.10.10">
    <property type="entry name" value="Ribonuclease Inhibitor"/>
    <property type="match status" value="1"/>
</dbReference>
<sequence length="516" mass="54281">MVGLTASLSPPDSAEPDRPAGRFAEAAEADTCATGSASTSGAPDRPPGLELAPLFPIEEAPAEEAGPAEEGAETEPGSAAAAAPNSSSSTLPPAPERGILKEPRPDDAAGSRWSIWPGAKKWLSEALLLQGGRAPLPTFAQGAGIPACAARPQQGDGDGDDEPPSRTAPSIDFERSTSLVPPLSQERIKSTEFWSNFALELDPSRLKRTRFSMPLIVTEFDPETTRVCGPGPVTSLETSPAALRPASPAASDTTTTTTGSPPETPPPLARDADSAAIRDEYFGGQARDADNDDDDDNDNDDDDDVSANLNTNPDDNGPEGASSARPSRSNSASSAAAAAADGGWDPQRPLQWDVGALAQRKYRVQEVRELYERTCRTLDAEPLGPFEQALEEHVRSGHVLGSLRLAGSELRGVQMRCFAEMLDLSFGLVRLDLSHCGLDDGAVQLLAYSLLCSDTVRHLSLAHNARVRSDGIRCVAILVRHSTQLRELDISGIAVRKKSAGYLAAALAGLGASWAP</sequence>
<feature type="compositionally biased region" description="Low complexity" evidence="2">
    <location>
        <begin position="50"/>
        <end position="59"/>
    </location>
</feature>
<feature type="region of interest" description="Disordered" evidence="2">
    <location>
        <begin position="222"/>
        <end position="348"/>
    </location>
</feature>
<comment type="caution">
    <text evidence="3">The sequence shown here is derived from an EMBL/GenBank/DDBJ whole genome shotgun (WGS) entry which is preliminary data.</text>
</comment>
<organism evidence="3 4">
    <name type="scientific">Coemansia javaensis</name>
    <dbReference type="NCBI Taxonomy" id="2761396"/>
    <lineage>
        <taxon>Eukaryota</taxon>
        <taxon>Fungi</taxon>
        <taxon>Fungi incertae sedis</taxon>
        <taxon>Zoopagomycota</taxon>
        <taxon>Kickxellomycotina</taxon>
        <taxon>Kickxellomycetes</taxon>
        <taxon>Kickxellales</taxon>
        <taxon>Kickxellaceae</taxon>
        <taxon>Coemansia</taxon>
    </lineage>
</organism>
<evidence type="ECO:0000313" key="4">
    <source>
        <dbReference type="Proteomes" id="UP001140217"/>
    </source>
</evidence>
<keyword evidence="4" id="KW-1185">Reference proteome</keyword>
<reference evidence="3" key="1">
    <citation type="submission" date="2022-07" db="EMBL/GenBank/DDBJ databases">
        <title>Phylogenomic reconstructions and comparative analyses of Kickxellomycotina fungi.</title>
        <authorList>
            <person name="Reynolds N.K."/>
            <person name="Stajich J.E."/>
            <person name="Barry K."/>
            <person name="Grigoriev I.V."/>
            <person name="Crous P."/>
            <person name="Smith M.E."/>
        </authorList>
    </citation>
    <scope>NUCLEOTIDE SEQUENCE</scope>
    <source>
        <strain evidence="3">NBRC 105414</strain>
    </source>
</reference>
<feature type="compositionally biased region" description="Basic and acidic residues" evidence="2">
    <location>
        <begin position="98"/>
        <end position="109"/>
    </location>
</feature>
<gene>
    <name evidence="3" type="ORF">H4R18_005104</name>
</gene>
<feature type="compositionally biased region" description="Basic and acidic residues" evidence="2">
    <location>
        <begin position="270"/>
        <end position="281"/>
    </location>
</feature>
<evidence type="ECO:0008006" key="5">
    <source>
        <dbReference type="Google" id="ProtNLM"/>
    </source>
</evidence>
<evidence type="ECO:0000256" key="1">
    <source>
        <dbReference type="ARBA" id="ARBA00022737"/>
    </source>
</evidence>
<evidence type="ECO:0000256" key="2">
    <source>
        <dbReference type="SAM" id="MobiDB-lite"/>
    </source>
</evidence>